<dbReference type="OrthoDB" id="9758923at2"/>
<evidence type="ECO:0000313" key="2">
    <source>
        <dbReference type="EMBL" id="QCN90056.1"/>
    </source>
</evidence>
<dbReference type="EMBL" id="CP029078">
    <property type="protein sequence ID" value="QCN90056.1"/>
    <property type="molecule type" value="Genomic_DNA"/>
</dbReference>
<gene>
    <name evidence="2" type="ORF">DDJ31_38000</name>
    <name evidence="1" type="ORF">ELQ87_01360</name>
</gene>
<dbReference type="RefSeq" id="WP_127176005.1">
    <property type="nucleotide sequence ID" value="NZ_CP029078.1"/>
</dbReference>
<protein>
    <submittedName>
        <fullName evidence="1">Uncharacterized protein</fullName>
    </submittedName>
</protein>
<name>A0A3Q9KQ10_STRGD</name>
<accession>A0A3Q9KQ10</accession>
<organism evidence="1 3">
    <name type="scientific">Streptomyces griseoviridis</name>
    <dbReference type="NCBI Taxonomy" id="45398"/>
    <lineage>
        <taxon>Bacteria</taxon>
        <taxon>Bacillati</taxon>
        <taxon>Actinomycetota</taxon>
        <taxon>Actinomycetes</taxon>
        <taxon>Kitasatosporales</taxon>
        <taxon>Streptomycetaceae</taxon>
        <taxon>Streptomyces</taxon>
    </lineage>
</organism>
<evidence type="ECO:0000313" key="3">
    <source>
        <dbReference type="Proteomes" id="UP000271291"/>
    </source>
</evidence>
<reference evidence="2 4" key="1">
    <citation type="submission" date="2018-04" db="EMBL/GenBank/DDBJ databases">
        <title>Complete genome sequences of Streptomyces griseoviridis K61 and characterization of antagonistic properties of biological control agents.</title>
        <authorList>
            <person name="Mariita R.M."/>
            <person name="Sello J.K."/>
        </authorList>
    </citation>
    <scope>NUCLEOTIDE SEQUENCE [LARGE SCALE GENOMIC DNA]</scope>
    <source>
        <strain evidence="2 4">K61</strain>
    </source>
</reference>
<dbReference type="AlphaFoldDB" id="A0A3Q9KQ10"/>
<evidence type="ECO:0000313" key="4">
    <source>
        <dbReference type="Proteomes" id="UP000501753"/>
    </source>
</evidence>
<reference evidence="1 3" key="2">
    <citation type="submission" date="2018-12" db="EMBL/GenBank/DDBJ databases">
        <title>Streptomyces griseoviridis F1-27 complete genome.</title>
        <authorList>
            <person name="Mariita R.M."/>
            <person name="Sello J.K."/>
        </authorList>
    </citation>
    <scope>NUCLEOTIDE SEQUENCE [LARGE SCALE GENOMIC DNA]</scope>
    <source>
        <strain evidence="1 3">F1-27</strain>
    </source>
</reference>
<keyword evidence="4" id="KW-1185">Reference proteome</keyword>
<dbReference type="Proteomes" id="UP000271291">
    <property type="component" value="Chromosome"/>
</dbReference>
<sequence>MRLFHHADEGDGTHQVRAATSTDGIHWTRTGTWALPLLETPRIGLVSLNTAGATAHFDYLRTYGPAD</sequence>
<dbReference type="EMBL" id="CP034687">
    <property type="protein sequence ID" value="AZS83090.1"/>
    <property type="molecule type" value="Genomic_DNA"/>
</dbReference>
<dbReference type="KEGG" id="sgd:ELQ87_01360"/>
<proteinExistence type="predicted"/>
<dbReference type="Proteomes" id="UP000501753">
    <property type="component" value="Chromosome"/>
</dbReference>
<evidence type="ECO:0000313" key="1">
    <source>
        <dbReference type="EMBL" id="AZS83090.1"/>
    </source>
</evidence>